<proteinExistence type="predicted"/>
<dbReference type="EMBL" id="JAPZBS010000010">
    <property type="protein sequence ID" value="KAJ5355133.1"/>
    <property type="molecule type" value="Genomic_DNA"/>
</dbReference>
<sequence length="84" mass="10357">MIHSSVRFAFVAFSVLDSLRDHFESSHPEKQANYLGYIFRYWDNYRYTCTVKDCEWTFKRYVYYIYHMEKFHPGVSLGERETEY</sequence>
<evidence type="ECO:0000313" key="3">
    <source>
        <dbReference type="Proteomes" id="UP001147782"/>
    </source>
</evidence>
<organism evidence="2 3">
    <name type="scientific">Penicillium cataractarum</name>
    <dbReference type="NCBI Taxonomy" id="2100454"/>
    <lineage>
        <taxon>Eukaryota</taxon>
        <taxon>Fungi</taxon>
        <taxon>Dikarya</taxon>
        <taxon>Ascomycota</taxon>
        <taxon>Pezizomycotina</taxon>
        <taxon>Eurotiomycetes</taxon>
        <taxon>Eurotiomycetidae</taxon>
        <taxon>Eurotiales</taxon>
        <taxon>Aspergillaceae</taxon>
        <taxon>Penicillium</taxon>
    </lineage>
</organism>
<dbReference type="PROSITE" id="PS00028">
    <property type="entry name" value="ZINC_FINGER_C2H2_1"/>
    <property type="match status" value="1"/>
</dbReference>
<protein>
    <recommendedName>
        <fullName evidence="1">C2H2-type domain-containing protein</fullName>
    </recommendedName>
</protein>
<accession>A0A9W9URT2</accession>
<gene>
    <name evidence="2" type="ORF">N7496_012345</name>
</gene>
<evidence type="ECO:0000313" key="2">
    <source>
        <dbReference type="EMBL" id="KAJ5355133.1"/>
    </source>
</evidence>
<reference evidence="2" key="1">
    <citation type="submission" date="2022-11" db="EMBL/GenBank/DDBJ databases">
        <authorList>
            <person name="Petersen C."/>
        </authorList>
    </citation>
    <scope>NUCLEOTIDE SEQUENCE</scope>
    <source>
        <strain evidence="2">IBT 29864</strain>
    </source>
</reference>
<comment type="caution">
    <text evidence="2">The sequence shown here is derived from an EMBL/GenBank/DDBJ whole genome shotgun (WGS) entry which is preliminary data.</text>
</comment>
<name>A0A9W9URT2_9EURO</name>
<dbReference type="RefSeq" id="XP_056549156.1">
    <property type="nucleotide sequence ID" value="XM_056705258.1"/>
</dbReference>
<feature type="domain" description="C2H2-type" evidence="1">
    <location>
        <begin position="49"/>
        <end position="72"/>
    </location>
</feature>
<dbReference type="InterPro" id="IPR013087">
    <property type="entry name" value="Znf_C2H2_type"/>
</dbReference>
<dbReference type="GeneID" id="81444437"/>
<reference evidence="2" key="2">
    <citation type="journal article" date="2023" name="IMA Fungus">
        <title>Comparative genomic study of the Penicillium genus elucidates a diverse pangenome and 15 lateral gene transfer events.</title>
        <authorList>
            <person name="Petersen C."/>
            <person name="Sorensen T."/>
            <person name="Nielsen M.R."/>
            <person name="Sondergaard T.E."/>
            <person name="Sorensen J.L."/>
            <person name="Fitzpatrick D.A."/>
            <person name="Frisvad J.C."/>
            <person name="Nielsen K.L."/>
        </authorList>
    </citation>
    <scope>NUCLEOTIDE SEQUENCE</scope>
    <source>
        <strain evidence="2">IBT 29864</strain>
    </source>
</reference>
<dbReference type="AlphaFoldDB" id="A0A9W9URT2"/>
<dbReference type="Proteomes" id="UP001147782">
    <property type="component" value="Unassembled WGS sequence"/>
</dbReference>
<keyword evidence="3" id="KW-1185">Reference proteome</keyword>
<evidence type="ECO:0000259" key="1">
    <source>
        <dbReference type="PROSITE" id="PS00028"/>
    </source>
</evidence>